<gene>
    <name evidence="3" type="ORF">M569_15895</name>
</gene>
<feature type="compositionally biased region" description="Basic and acidic residues" evidence="2">
    <location>
        <begin position="94"/>
        <end position="104"/>
    </location>
</feature>
<dbReference type="AlphaFoldDB" id="S8D8B7"/>
<evidence type="ECO:0000313" key="4">
    <source>
        <dbReference type="Proteomes" id="UP000015453"/>
    </source>
</evidence>
<dbReference type="PANTHER" id="PTHR33565:SF20">
    <property type="entry name" value="DORMANCY-ASSOCIATED PROTEIN HOMOLOG 4"/>
    <property type="match status" value="1"/>
</dbReference>
<comment type="caution">
    <text evidence="3">The sequence shown here is derived from an EMBL/GenBank/DDBJ whole genome shotgun (WGS) entry which is preliminary data.</text>
</comment>
<evidence type="ECO:0000313" key="3">
    <source>
        <dbReference type="EMBL" id="EPS58918.1"/>
    </source>
</evidence>
<comment type="similarity">
    <text evidence="1">Belongs to the DRM1/ARP family.</text>
</comment>
<dbReference type="OrthoDB" id="913923at2759"/>
<dbReference type="InterPro" id="IPR008406">
    <property type="entry name" value="DRM/ARP"/>
</dbReference>
<protein>
    <submittedName>
        <fullName evidence="3">Uncharacterized protein</fullName>
    </submittedName>
</protein>
<dbReference type="Pfam" id="PF05564">
    <property type="entry name" value="Auxin_repressed"/>
    <property type="match status" value="1"/>
</dbReference>
<reference evidence="3 4" key="1">
    <citation type="journal article" date="2013" name="BMC Genomics">
        <title>The miniature genome of a carnivorous plant Genlisea aurea contains a low number of genes and short non-coding sequences.</title>
        <authorList>
            <person name="Leushkin E.V."/>
            <person name="Sutormin R.A."/>
            <person name="Nabieva E.R."/>
            <person name="Penin A.A."/>
            <person name="Kondrashov A.S."/>
            <person name="Logacheva M.D."/>
        </authorList>
    </citation>
    <scope>NUCLEOTIDE SEQUENCE [LARGE SCALE GENOMIC DNA]</scope>
</reference>
<dbReference type="EMBL" id="AUSU01008796">
    <property type="protein sequence ID" value="EPS58918.1"/>
    <property type="molecule type" value="Genomic_DNA"/>
</dbReference>
<keyword evidence="4" id="KW-1185">Reference proteome</keyword>
<evidence type="ECO:0000256" key="2">
    <source>
        <dbReference type="SAM" id="MobiDB-lite"/>
    </source>
</evidence>
<accession>S8D8B7</accession>
<dbReference type="PANTHER" id="PTHR33565">
    <property type="entry name" value="DORMANCY-ASSOCIATED PROTEIN 1"/>
    <property type="match status" value="1"/>
</dbReference>
<feature type="compositionally biased region" description="Low complexity" evidence="2">
    <location>
        <begin position="58"/>
        <end position="79"/>
    </location>
</feature>
<proteinExistence type="inferred from homology"/>
<sequence>MGFLDKIWDDMVAGPAPENGLGKLRKYSSGFLERVDDGSPRHVAAYSRSNSAVRDEVSSAPGSPTATPTSPFSPSTPGGNVKKFTRRKQARQNPEWEYRTGYDW</sequence>
<evidence type="ECO:0000256" key="1">
    <source>
        <dbReference type="ARBA" id="ARBA00010502"/>
    </source>
</evidence>
<feature type="region of interest" description="Disordered" evidence="2">
    <location>
        <begin position="47"/>
        <end position="104"/>
    </location>
</feature>
<name>S8D8B7_9LAMI</name>
<dbReference type="Proteomes" id="UP000015453">
    <property type="component" value="Unassembled WGS sequence"/>
</dbReference>
<organism evidence="3 4">
    <name type="scientific">Genlisea aurea</name>
    <dbReference type="NCBI Taxonomy" id="192259"/>
    <lineage>
        <taxon>Eukaryota</taxon>
        <taxon>Viridiplantae</taxon>
        <taxon>Streptophyta</taxon>
        <taxon>Embryophyta</taxon>
        <taxon>Tracheophyta</taxon>
        <taxon>Spermatophyta</taxon>
        <taxon>Magnoliopsida</taxon>
        <taxon>eudicotyledons</taxon>
        <taxon>Gunneridae</taxon>
        <taxon>Pentapetalae</taxon>
        <taxon>asterids</taxon>
        <taxon>lamiids</taxon>
        <taxon>Lamiales</taxon>
        <taxon>Lentibulariaceae</taxon>
        <taxon>Genlisea</taxon>
    </lineage>
</organism>